<accession>A0ABX2JGX1</accession>
<dbReference type="EMBL" id="JABULH010000001">
    <property type="protein sequence ID" value="NTS63647.1"/>
    <property type="molecule type" value="Genomic_DNA"/>
</dbReference>
<feature type="transmembrane region" description="Helical" evidence="1">
    <location>
        <begin position="116"/>
        <end position="133"/>
    </location>
</feature>
<comment type="caution">
    <text evidence="2">The sequence shown here is derived from an EMBL/GenBank/DDBJ whole genome shotgun (WGS) entry which is preliminary data.</text>
</comment>
<reference evidence="2 3" key="1">
    <citation type="submission" date="2020-06" db="EMBL/GenBank/DDBJ databases">
        <title>Sphingomonas hominis sp. nov., a member of the Sphingomonas, isolated from the hair of a 22-year-old girl.</title>
        <authorList>
            <person name="Zhang D.-F."/>
            <person name="Cui X.-W."/>
        </authorList>
    </citation>
    <scope>NUCLEOTIDE SEQUENCE [LARGE SCALE GENOMIC DNA]</scope>
    <source>
        <strain evidence="2 3">HHU CXW</strain>
    </source>
</reference>
<keyword evidence="1" id="KW-0812">Transmembrane</keyword>
<gene>
    <name evidence="2" type="ORF">HRV97_00560</name>
</gene>
<dbReference type="Proteomes" id="UP000621447">
    <property type="component" value="Unassembled WGS sequence"/>
</dbReference>
<evidence type="ECO:0000313" key="3">
    <source>
        <dbReference type="Proteomes" id="UP000621447"/>
    </source>
</evidence>
<name>A0ABX2JGX1_9SPHN</name>
<dbReference type="RefSeq" id="WP_174191764.1">
    <property type="nucleotide sequence ID" value="NZ_JABULH010000001.1"/>
</dbReference>
<feature type="transmembrane region" description="Helical" evidence="1">
    <location>
        <begin position="176"/>
        <end position="197"/>
    </location>
</feature>
<proteinExistence type="predicted"/>
<feature type="transmembrane region" description="Helical" evidence="1">
    <location>
        <begin position="73"/>
        <end position="95"/>
    </location>
</feature>
<sequence>MTLTFSRLLADAWTLFRREADLIGRLALPLVVFPAFAVQLLCDPLPPLPPAPRDQPMLEAWIAQVGMWGQANAIWYLLADAIGVFGLAAIAILLLDPDRPVVADALRTAARRFVPFAVASLLVAIPVGLGMWFFVLPGLWVQGRLAAAFPLLARATRPNAAQAVRVSWRATRGAGFALAGAVVSVFLLQWLAIVPLLSADEWLRQPGNDNPLVLSLVNAAVALLGGAYHVAVLMIGVAAYLRLARRGT</sequence>
<evidence type="ECO:0008006" key="4">
    <source>
        <dbReference type="Google" id="ProtNLM"/>
    </source>
</evidence>
<keyword evidence="1" id="KW-1133">Transmembrane helix</keyword>
<evidence type="ECO:0000313" key="2">
    <source>
        <dbReference type="EMBL" id="NTS63647.1"/>
    </source>
</evidence>
<keyword evidence="3" id="KW-1185">Reference proteome</keyword>
<organism evidence="2 3">
    <name type="scientific">Sphingomonas hominis</name>
    <dbReference type="NCBI Taxonomy" id="2741495"/>
    <lineage>
        <taxon>Bacteria</taxon>
        <taxon>Pseudomonadati</taxon>
        <taxon>Pseudomonadota</taxon>
        <taxon>Alphaproteobacteria</taxon>
        <taxon>Sphingomonadales</taxon>
        <taxon>Sphingomonadaceae</taxon>
        <taxon>Sphingomonas</taxon>
    </lineage>
</organism>
<keyword evidence="1" id="KW-0472">Membrane</keyword>
<evidence type="ECO:0000256" key="1">
    <source>
        <dbReference type="SAM" id="Phobius"/>
    </source>
</evidence>
<protein>
    <recommendedName>
        <fullName evidence="4">Glycerophosphoryl diester phosphodiesterase membrane domain-containing protein</fullName>
    </recommendedName>
</protein>
<feature type="transmembrane region" description="Helical" evidence="1">
    <location>
        <begin position="217"/>
        <end position="241"/>
    </location>
</feature>